<feature type="transmembrane region" description="Helical" evidence="6">
    <location>
        <begin position="7"/>
        <end position="27"/>
    </location>
</feature>
<dbReference type="InterPro" id="IPR027417">
    <property type="entry name" value="P-loop_NTPase"/>
</dbReference>
<dbReference type="GO" id="GO:0051707">
    <property type="term" value="P:response to other organism"/>
    <property type="evidence" value="ECO:0007669"/>
    <property type="project" value="UniProtKB-ARBA"/>
</dbReference>
<keyword evidence="9" id="KW-1185">Reference proteome</keyword>
<keyword evidence="6" id="KW-1133">Transmembrane helix</keyword>
<dbReference type="PROSITE" id="PS50104">
    <property type="entry name" value="TIR"/>
    <property type="match status" value="1"/>
</dbReference>
<dbReference type="SUPFAM" id="SSF52200">
    <property type="entry name" value="Toll/Interleukin receptor TIR domain"/>
    <property type="match status" value="1"/>
</dbReference>
<dbReference type="Gene3D" id="1.10.8.430">
    <property type="entry name" value="Helical domain of apoptotic protease-activating factors"/>
    <property type="match status" value="1"/>
</dbReference>
<accession>A0ABD3KKH5</accession>
<evidence type="ECO:0000256" key="4">
    <source>
        <dbReference type="ARBA" id="ARBA00023027"/>
    </source>
</evidence>
<dbReference type="Gene3D" id="3.40.50.300">
    <property type="entry name" value="P-loop containing nucleotide triphosphate hydrolases"/>
    <property type="match status" value="1"/>
</dbReference>
<dbReference type="PANTHER" id="PTHR11017:SF570">
    <property type="entry name" value="DISEASE RESISTANCE PROTEIN (TIR-NBS CLASS)-RELATED"/>
    <property type="match status" value="1"/>
</dbReference>
<dbReference type="SUPFAM" id="SSF52540">
    <property type="entry name" value="P-loop containing nucleoside triphosphate hydrolases"/>
    <property type="match status" value="1"/>
</dbReference>
<dbReference type="InterPro" id="IPR058192">
    <property type="entry name" value="WHD_ROQ1-like"/>
</dbReference>
<proteinExistence type="predicted"/>
<dbReference type="Gene3D" id="3.40.1170.20">
    <property type="entry name" value="tRNA intron endonuclease, N-terminal domain"/>
    <property type="match status" value="4"/>
</dbReference>
<name>A0ABD3KKH5_EUCGL</name>
<organism evidence="8 9">
    <name type="scientific">Eucalyptus globulus</name>
    <name type="common">Tasmanian blue gum</name>
    <dbReference type="NCBI Taxonomy" id="34317"/>
    <lineage>
        <taxon>Eukaryota</taxon>
        <taxon>Viridiplantae</taxon>
        <taxon>Streptophyta</taxon>
        <taxon>Embryophyta</taxon>
        <taxon>Tracheophyta</taxon>
        <taxon>Spermatophyta</taxon>
        <taxon>Magnoliopsida</taxon>
        <taxon>eudicotyledons</taxon>
        <taxon>Gunneridae</taxon>
        <taxon>Pentapetalae</taxon>
        <taxon>rosids</taxon>
        <taxon>malvids</taxon>
        <taxon>Myrtales</taxon>
        <taxon>Myrtaceae</taxon>
        <taxon>Myrtoideae</taxon>
        <taxon>Eucalypteae</taxon>
        <taxon>Eucalyptus</taxon>
    </lineage>
</organism>
<dbReference type="InterPro" id="IPR026906">
    <property type="entry name" value="LRR_5"/>
</dbReference>
<dbReference type="SMART" id="SM00255">
    <property type="entry name" value="TIR"/>
    <property type="match status" value="1"/>
</dbReference>
<evidence type="ECO:0000256" key="2">
    <source>
        <dbReference type="ARBA" id="ARBA00022737"/>
    </source>
</evidence>
<dbReference type="Proteomes" id="UP001634007">
    <property type="component" value="Unassembled WGS sequence"/>
</dbReference>
<dbReference type="Gene3D" id="3.80.10.10">
    <property type="entry name" value="Ribonuclease Inhibitor"/>
    <property type="match status" value="2"/>
</dbReference>
<gene>
    <name evidence="8" type="ORF">ACJRO7_021626</name>
</gene>
<dbReference type="InterPro" id="IPR042197">
    <property type="entry name" value="Apaf_helical"/>
</dbReference>
<evidence type="ECO:0000313" key="8">
    <source>
        <dbReference type="EMBL" id="KAL3740375.1"/>
    </source>
</evidence>
<dbReference type="PRINTS" id="PR00364">
    <property type="entry name" value="DISEASERSIST"/>
</dbReference>
<evidence type="ECO:0000256" key="5">
    <source>
        <dbReference type="SAM" id="MobiDB-lite"/>
    </source>
</evidence>
<dbReference type="SUPFAM" id="SSF52058">
    <property type="entry name" value="L domain-like"/>
    <property type="match status" value="2"/>
</dbReference>
<comment type="caution">
    <text evidence="8">The sequence shown here is derived from an EMBL/GenBank/DDBJ whole genome shotgun (WGS) entry which is preliminary data.</text>
</comment>
<dbReference type="Pfam" id="PF01582">
    <property type="entry name" value="TIR"/>
    <property type="match status" value="1"/>
</dbReference>
<dbReference type="SUPFAM" id="SSF46785">
    <property type="entry name" value="Winged helix' DNA-binding domain"/>
    <property type="match status" value="1"/>
</dbReference>
<keyword evidence="1" id="KW-0433">Leucine-rich repeat</keyword>
<dbReference type="GO" id="GO:0006952">
    <property type="term" value="P:defense response"/>
    <property type="evidence" value="ECO:0007669"/>
    <property type="project" value="UniProtKB-KW"/>
</dbReference>
<dbReference type="AlphaFoldDB" id="A0ABD3KKH5"/>
<dbReference type="Pfam" id="PF23598">
    <property type="entry name" value="LRR_14"/>
    <property type="match status" value="1"/>
</dbReference>
<evidence type="ECO:0000256" key="6">
    <source>
        <dbReference type="SAM" id="Phobius"/>
    </source>
</evidence>
<dbReference type="PANTHER" id="PTHR11017">
    <property type="entry name" value="LEUCINE-RICH REPEAT-CONTAINING PROTEIN"/>
    <property type="match status" value="1"/>
</dbReference>
<keyword evidence="6" id="KW-0472">Membrane</keyword>
<keyword evidence="2" id="KW-0677">Repeat</keyword>
<keyword evidence="3" id="KW-0611">Plant defense</keyword>
<dbReference type="EMBL" id="JBJKBG010000005">
    <property type="protein sequence ID" value="KAL3740375.1"/>
    <property type="molecule type" value="Genomic_DNA"/>
</dbReference>
<evidence type="ECO:0000259" key="7">
    <source>
        <dbReference type="PROSITE" id="PS50104"/>
    </source>
</evidence>
<dbReference type="Pfam" id="PF23282">
    <property type="entry name" value="WHD_ROQ1"/>
    <property type="match status" value="1"/>
</dbReference>
<dbReference type="FunFam" id="3.40.50.10140:FF:000007">
    <property type="entry name" value="Disease resistance protein (TIR-NBS-LRR class)"/>
    <property type="match status" value="1"/>
</dbReference>
<dbReference type="InterPro" id="IPR035897">
    <property type="entry name" value="Toll_tir_struct_dom_sf"/>
</dbReference>
<protein>
    <recommendedName>
        <fullName evidence="7">TIR domain-containing protein</fullName>
    </recommendedName>
</protein>
<dbReference type="InterPro" id="IPR002182">
    <property type="entry name" value="NB-ARC"/>
</dbReference>
<keyword evidence="4" id="KW-0520">NAD</keyword>
<dbReference type="InterPro" id="IPR000157">
    <property type="entry name" value="TIR_dom"/>
</dbReference>
<dbReference type="InterPro" id="IPR044974">
    <property type="entry name" value="Disease_R_plants"/>
</dbReference>
<reference evidence="8 9" key="1">
    <citation type="submission" date="2024-11" db="EMBL/GenBank/DDBJ databases">
        <title>Chromosome-level genome assembly of Eucalyptus globulus Labill. provides insights into its genome evolution.</title>
        <authorList>
            <person name="Li X."/>
        </authorList>
    </citation>
    <scope>NUCLEOTIDE SEQUENCE [LARGE SCALE GENOMIC DNA]</scope>
    <source>
        <strain evidence="8">CL2024</strain>
        <tissue evidence="8">Fresh tender leaves</tissue>
    </source>
</reference>
<feature type="region of interest" description="Disordered" evidence="5">
    <location>
        <begin position="1255"/>
        <end position="1275"/>
    </location>
</feature>
<dbReference type="InterPro" id="IPR055414">
    <property type="entry name" value="LRR_R13L4/SHOC2-like"/>
</dbReference>
<evidence type="ECO:0000256" key="3">
    <source>
        <dbReference type="ARBA" id="ARBA00022821"/>
    </source>
</evidence>
<evidence type="ECO:0000256" key="1">
    <source>
        <dbReference type="ARBA" id="ARBA00022614"/>
    </source>
</evidence>
<evidence type="ECO:0000313" key="9">
    <source>
        <dbReference type="Proteomes" id="UP001634007"/>
    </source>
</evidence>
<dbReference type="Gene3D" id="3.40.50.10140">
    <property type="entry name" value="Toll/interleukin-1 receptor homology (TIR) domain"/>
    <property type="match status" value="1"/>
</dbReference>
<keyword evidence="6" id="KW-0812">Transmembrane</keyword>
<dbReference type="Pfam" id="PF13306">
    <property type="entry name" value="LRR_5"/>
    <property type="match status" value="2"/>
</dbReference>
<dbReference type="InterPro" id="IPR032675">
    <property type="entry name" value="LRR_dom_sf"/>
</dbReference>
<dbReference type="Pfam" id="PF00931">
    <property type="entry name" value="NB-ARC"/>
    <property type="match status" value="1"/>
</dbReference>
<feature type="domain" description="TIR" evidence="7">
    <location>
        <begin position="81"/>
        <end position="249"/>
    </location>
</feature>
<sequence>MHRLIFGLSFAELVAPILLLGLTLYFLNKKKASVCGNADDAATGASGSLAVLTETISIGSSSSLIETNDSASTLLTASTGNCHDVFLSFRGPDTRKGFTDHLYNGLLGAGINVFRDNEELPQGENIKPELLVAITKSKILIPILSENYGTSTWCLDELVQIMECKNNNGQIVLPIFYKVKPADVRLQTGKFKDAFRERERRLRKRGFDPTILEKWEKALLEVGTLKGYEADGYEGELVKSVIQEVLSKLKKEFRLVIPENLVGIDGHVEKVMKFVDNNSSAILFIGIHGMGGIGKTTLAKTIYNKLSNQFKYRSFIADIRESSRRNGLEFLQNQLISDILNQKNRVSNKDEGIEFISSKFKDKKVLILLDDVDDDDQLKVLAGNHNWFSSGSRILITTRNNSVLDNERVDFKYEHEVMDKNDSMVLFSRHAFRKNSPPSEFEDLAHDAITTTGGLPLSIEVLGSSLCGQKATFWRGTIDKLKKVPQKKVREKLKISYEELEYGQKQIFLDIACFFIGTDRRIASYMWDACGFFPEEGIEVLIFMSLIKIGDDHKFIMHDQLRDLGREIVHEENQQHPQYRSRLWDSKEVLKVLDENKGTDKIEAINLSEGRIVCFDGIFYVKEDGDIYTEKQFKNLTNLRYLRMRNAHLSGDFKDLMKGLKWLRWRKCPPSFEVNNFDVKELAVLELRGNKINEKWEGWSFFKMAKKLKYLDLSYCRSLENADFLSAFEKLEVLILRRCTALKRIERPVPRFCLGELPAEIGKLKALRQLDLQHTPSLSALPNSIGSLENLEILDISDSNIEELPNGIGSLRKLRELRAVGCKNLKGIMVESMCNLSSLRRLDFRFCDKLQSLPDLPSSLTDLGVTCQSRKLPSLSHLPHLKELKLENCKFIQCIQELPSTQLKSSECSQPTDIEEMESPQSLNTPFKFESLYVSFCGSIKMLDVSQFVHLRTLVVFGCMNRLEIRGLDKLIYLESLTIMCCNSIKQVDFPKLKGLKKLTIMTCHKLAEIQGLDRLEYLERLDIEFCTSIKRLDLPKSRRLKKLQVKGCNLVEIEGLDRLTLQELEIIGCYFLKTIPKSIYLESLDITGCDSIKQVDLPKLEGLKKLTIKTCYELAEFQGLDRLEYLERLDISMCTSMKRLDLPKSKKLKILKARECTNLVEIQGLDRLEYLESLDIERCTSMERLDLPKSGRLKKLQAGGCVKLAEIEGLDRLKLQELNIIGCKSLKTIPDVSLQFCRTALNLFGTHSYRSEIDESDYESDYESDDTDNSDESI</sequence>
<dbReference type="InterPro" id="IPR036390">
    <property type="entry name" value="WH_DNA-bd_sf"/>
</dbReference>